<dbReference type="OrthoDB" id="3794025at2759"/>
<keyword evidence="4" id="KW-1185">Reference proteome</keyword>
<feature type="coiled-coil region" evidence="1">
    <location>
        <begin position="280"/>
        <end position="307"/>
    </location>
</feature>
<dbReference type="HOGENOM" id="CLU_437507_0_0_1"/>
<evidence type="ECO:0000313" key="3">
    <source>
        <dbReference type="EMBL" id="CBY00836.1"/>
    </source>
</evidence>
<reference evidence="4" key="1">
    <citation type="journal article" date="2011" name="Nat. Commun.">
        <title>Effector diversification within compartments of the Leptosphaeria maculans genome affected by Repeat-Induced Point mutations.</title>
        <authorList>
            <person name="Rouxel T."/>
            <person name="Grandaubert J."/>
            <person name="Hane J.K."/>
            <person name="Hoede C."/>
            <person name="van de Wouw A.P."/>
            <person name="Couloux A."/>
            <person name="Dominguez V."/>
            <person name="Anthouard V."/>
            <person name="Bally P."/>
            <person name="Bourras S."/>
            <person name="Cozijnsen A.J."/>
            <person name="Ciuffetti L.M."/>
            <person name="Degrave A."/>
            <person name="Dilmaghani A."/>
            <person name="Duret L."/>
            <person name="Fudal I."/>
            <person name="Goodwin S.B."/>
            <person name="Gout L."/>
            <person name="Glaser N."/>
            <person name="Linglin J."/>
            <person name="Kema G.H.J."/>
            <person name="Lapalu N."/>
            <person name="Lawrence C.B."/>
            <person name="May K."/>
            <person name="Meyer M."/>
            <person name="Ollivier B."/>
            <person name="Poulain J."/>
            <person name="Schoch C.L."/>
            <person name="Simon A."/>
            <person name="Spatafora J.W."/>
            <person name="Stachowiak A."/>
            <person name="Turgeon B.G."/>
            <person name="Tyler B.M."/>
            <person name="Vincent D."/>
            <person name="Weissenbach J."/>
            <person name="Amselem J."/>
            <person name="Quesneville H."/>
            <person name="Oliver R.P."/>
            <person name="Wincker P."/>
            <person name="Balesdent M.-H."/>
            <person name="Howlett B.J."/>
        </authorList>
    </citation>
    <scope>NUCLEOTIDE SEQUENCE [LARGE SCALE GENOMIC DNA]</scope>
    <source>
        <strain evidence="4">JN3 / isolate v23.1.3 / race Av1-4-5-6-7-8</strain>
    </source>
</reference>
<dbReference type="EMBL" id="FP929138">
    <property type="protein sequence ID" value="CBY00836.1"/>
    <property type="molecule type" value="Genomic_DNA"/>
</dbReference>
<evidence type="ECO:0000313" key="4">
    <source>
        <dbReference type="Proteomes" id="UP000002668"/>
    </source>
</evidence>
<protein>
    <submittedName>
        <fullName evidence="3">Predicted protein</fullName>
    </submittedName>
</protein>
<evidence type="ECO:0000256" key="1">
    <source>
        <dbReference type="SAM" id="Coils"/>
    </source>
</evidence>
<feature type="compositionally biased region" description="Low complexity" evidence="2">
    <location>
        <begin position="183"/>
        <end position="195"/>
    </location>
</feature>
<dbReference type="eggNOG" id="ENOG502RI6Q">
    <property type="taxonomic scope" value="Eukaryota"/>
</dbReference>
<accession>E5AAZ5</accession>
<feature type="compositionally biased region" description="Polar residues" evidence="2">
    <location>
        <begin position="128"/>
        <end position="141"/>
    </location>
</feature>
<dbReference type="VEuPathDB" id="FungiDB:LEMA_P019660.1"/>
<evidence type="ECO:0000256" key="2">
    <source>
        <dbReference type="SAM" id="MobiDB-lite"/>
    </source>
</evidence>
<name>E5AAZ5_LEPMJ</name>
<organism evidence="4">
    <name type="scientific">Leptosphaeria maculans (strain JN3 / isolate v23.1.3 / race Av1-4-5-6-7-8)</name>
    <name type="common">Blackleg fungus</name>
    <name type="synonym">Phoma lingam</name>
    <dbReference type="NCBI Taxonomy" id="985895"/>
    <lineage>
        <taxon>Eukaryota</taxon>
        <taxon>Fungi</taxon>
        <taxon>Dikarya</taxon>
        <taxon>Ascomycota</taxon>
        <taxon>Pezizomycotina</taxon>
        <taxon>Dothideomycetes</taxon>
        <taxon>Pleosporomycetidae</taxon>
        <taxon>Pleosporales</taxon>
        <taxon>Pleosporineae</taxon>
        <taxon>Leptosphaeriaceae</taxon>
        <taxon>Plenodomus</taxon>
        <taxon>Plenodomus lingam/Leptosphaeria maculans species complex</taxon>
    </lineage>
</organism>
<dbReference type="InParanoid" id="E5AAZ5"/>
<sequence>MEPNNNDSVLENVSASEALVSANKKVLEGDEGVESDELLVPSNDFETAGSKGKDAVGLNCKLGNVQTLDRIVELATDKSMLTSTEEPVLKNSIVADIAPLATSEFPIEPSTAGCEERHDNATVNAQQGLQDKSLPPQTGAISPSIVPEKSAKTPALPSSSGSVPPHLRPAYQKPMQQMHGLQSSKHSSSTPVSPHNQRIQDFELRPRQPRQLQIQQSFPRYDAGDSEQVARLHAQVMSLKNVLDAERRSSANMRKSIELEQRRKSDAAMSSLLTNLIHAQEEALASNARAEAQERDLEHRRKQISQMEVYLAEGQRQMHENLGNFHRESSRSMNVVDRELIKREEELAANRRLANAHGKLKMRSDRVRQREIVQEIREQQYKIATRAALEAEFYEATQAVANASDITEREYNRGFVAGKVAGQEAAKIAAPIVEQRDGSIEGYAAYHRQQIALDNALHGRIPLNDPELAFLFDTGHPGNLVARGVQMGQMGAMTATVIRQSGTAHGEATTSVINSGAETKPNGNGIGVSNGANGSYRIISQPVPTIAAAVNKATPPANLIPISNVHNDNHNATPPTHPVPTPPSPLPASLNRERPRKIPAARPTLAAELRGETPMHNGSYILANRAAAAAMESRREDPPAGKTGQFADVGPDLLEFY</sequence>
<gene>
    <name evidence="3" type="ORF">LEMA_P019660.1</name>
</gene>
<dbReference type="AlphaFoldDB" id="E5AAZ5"/>
<proteinExistence type="predicted"/>
<feature type="region of interest" description="Disordered" evidence="2">
    <location>
        <begin position="128"/>
        <end position="208"/>
    </location>
</feature>
<dbReference type="Proteomes" id="UP000002668">
    <property type="component" value="Genome"/>
</dbReference>
<keyword evidence="1" id="KW-0175">Coiled coil</keyword>